<evidence type="ECO:0008006" key="4">
    <source>
        <dbReference type="Google" id="ProtNLM"/>
    </source>
</evidence>
<name>A0ABS4F8M1_9BACL</name>
<feature type="region of interest" description="Disordered" evidence="1">
    <location>
        <begin position="1"/>
        <end position="21"/>
    </location>
</feature>
<dbReference type="RefSeq" id="WP_007131977.1">
    <property type="nucleotide sequence ID" value="NZ_BOSA01000013.1"/>
</dbReference>
<evidence type="ECO:0000313" key="2">
    <source>
        <dbReference type="EMBL" id="MBP1892599.1"/>
    </source>
</evidence>
<dbReference type="Proteomes" id="UP000706926">
    <property type="component" value="Unassembled WGS sequence"/>
</dbReference>
<dbReference type="Pfam" id="PF10720">
    <property type="entry name" value="DUF2515"/>
    <property type="match status" value="1"/>
</dbReference>
<keyword evidence="3" id="KW-1185">Reference proteome</keyword>
<dbReference type="InterPro" id="IPR019658">
    <property type="entry name" value="DUF2515"/>
</dbReference>
<proteinExistence type="predicted"/>
<sequence>MTKRLTAGENGMQQGEKDKQAWSGSIRRWVSTLAEAAVEALTGRVTSWEISSKLRDGRKDWSWEAVAARSLRSELKRIARRQHKEIKMNASPPAMSLPFIRAVNSVDGFNAREQEIVESIQSTVMDANRSNISRTQAYLSCYEAFPELHWAFLAHMVSRNAGWNMSDLQGGLLSDLTNSEFQVNLYRFLERCNALIFQDAYPQLLLYMHSRKLGEPLFHLLPCFHVSAFMLPFWQHFWREPDHGAMLAVALILNEQNYIEGRVAQDPYFRSRVLKHPYFRLHELARFNQILFPLGQEEALTRGVAPSAAGNKLPLRPLAGLTLPKFDSLTARIKAGKSLYGLLFGYEEVHRRALAFARSTPHRGSRSEYWPALFTADKQAAINNGKESSVLLESEWLPSGKRLYSPELESVWQDTPSGPIPRYDWYRSSAKLRLFREPVRPLLFDMTHAHRAQLEKTAMAHDVAHENQPKHG</sequence>
<reference evidence="2 3" key="1">
    <citation type="submission" date="2021-03" db="EMBL/GenBank/DDBJ databases">
        <title>Genomic Encyclopedia of Type Strains, Phase IV (KMG-IV): sequencing the most valuable type-strain genomes for metagenomic binning, comparative biology and taxonomic classification.</title>
        <authorList>
            <person name="Goeker M."/>
        </authorList>
    </citation>
    <scope>NUCLEOTIDE SEQUENCE [LARGE SCALE GENOMIC DNA]</scope>
    <source>
        <strain evidence="2 3">DSM 15596</strain>
    </source>
</reference>
<organism evidence="2 3">
    <name type="scientific">Paenibacillus lactis</name>
    <dbReference type="NCBI Taxonomy" id="228574"/>
    <lineage>
        <taxon>Bacteria</taxon>
        <taxon>Bacillati</taxon>
        <taxon>Bacillota</taxon>
        <taxon>Bacilli</taxon>
        <taxon>Bacillales</taxon>
        <taxon>Paenibacillaceae</taxon>
        <taxon>Paenibacillus</taxon>
    </lineage>
</organism>
<protein>
    <recommendedName>
        <fullName evidence="4">DUF2515 domain-containing protein</fullName>
    </recommendedName>
</protein>
<comment type="caution">
    <text evidence="2">The sequence shown here is derived from an EMBL/GenBank/DDBJ whole genome shotgun (WGS) entry which is preliminary data.</text>
</comment>
<evidence type="ECO:0000313" key="3">
    <source>
        <dbReference type="Proteomes" id="UP000706926"/>
    </source>
</evidence>
<gene>
    <name evidence="2" type="ORF">J2Z18_001675</name>
</gene>
<dbReference type="EMBL" id="JAGGKI010000003">
    <property type="protein sequence ID" value="MBP1892599.1"/>
    <property type="molecule type" value="Genomic_DNA"/>
</dbReference>
<evidence type="ECO:0000256" key="1">
    <source>
        <dbReference type="SAM" id="MobiDB-lite"/>
    </source>
</evidence>
<dbReference type="GeneID" id="95403708"/>
<accession>A0ABS4F8M1</accession>